<feature type="region of interest" description="Disordered" evidence="1">
    <location>
        <begin position="1"/>
        <end position="54"/>
    </location>
</feature>
<dbReference type="EMBL" id="RCIW01000009">
    <property type="protein sequence ID" value="RLP09861.1"/>
    <property type="molecule type" value="Genomic_DNA"/>
</dbReference>
<dbReference type="Proteomes" id="UP000279336">
    <property type="component" value="Unassembled WGS sequence"/>
</dbReference>
<accession>A0A383S887</accession>
<dbReference type="EMBL" id="UNQJ01000020">
    <property type="protein sequence ID" value="SYZ34210.1"/>
    <property type="molecule type" value="Genomic_DNA"/>
</dbReference>
<evidence type="ECO:0000256" key="1">
    <source>
        <dbReference type="SAM" id="MobiDB-lite"/>
    </source>
</evidence>
<dbReference type="Proteomes" id="UP000263928">
    <property type="component" value="Unassembled WGS sequence"/>
</dbReference>
<feature type="compositionally biased region" description="Basic and acidic residues" evidence="1">
    <location>
        <begin position="1"/>
        <end position="12"/>
    </location>
</feature>
<proteinExistence type="predicted"/>
<dbReference type="OrthoDB" id="9942966at2"/>
<reference evidence="3" key="1">
    <citation type="submission" date="2018-08" db="EMBL/GenBank/DDBJ databases">
        <authorList>
            <person name="Ferrada E.E."/>
            <person name="Latorre B.A."/>
        </authorList>
    </citation>
    <scope>NUCLEOTIDE SEQUENCE [LARGE SCALE GENOMIC DNA]</scope>
    <source>
        <strain evidence="3">Propionibacterium_australiense1</strain>
    </source>
</reference>
<dbReference type="AlphaFoldDB" id="A0A383S887"/>
<sequence length="106" mass="12113">MATNGEEPRETTADSADEPVDWRHPKPEQGAEKVPDGLIWHNPGFVPQTRRPVSTRKLDEDLERHLEEDSAQRATVDEEITEHICLDETRWADSADDVEPDKEILD</sequence>
<organism evidence="3 4">
    <name type="scientific">Propionibacterium australiense</name>
    <dbReference type="NCBI Taxonomy" id="119981"/>
    <lineage>
        <taxon>Bacteria</taxon>
        <taxon>Bacillati</taxon>
        <taxon>Actinomycetota</taxon>
        <taxon>Actinomycetes</taxon>
        <taxon>Propionibacteriales</taxon>
        <taxon>Propionibacteriaceae</taxon>
        <taxon>Propionibacterium</taxon>
    </lineage>
</organism>
<evidence type="ECO:0000313" key="2">
    <source>
        <dbReference type="EMBL" id="RLP09861.1"/>
    </source>
</evidence>
<gene>
    <name evidence="2" type="ORF">D7U36_06680</name>
    <name evidence="3" type="ORF">PROPAUS_2214</name>
</gene>
<evidence type="ECO:0000313" key="3">
    <source>
        <dbReference type="EMBL" id="SYZ34210.1"/>
    </source>
</evidence>
<evidence type="ECO:0000313" key="4">
    <source>
        <dbReference type="Proteomes" id="UP000263928"/>
    </source>
</evidence>
<reference evidence="4" key="2">
    <citation type="submission" date="2018-08" db="EMBL/GenBank/DDBJ databases">
        <authorList>
            <person name="Hornung B."/>
        </authorList>
    </citation>
    <scope>NUCLEOTIDE SEQUENCE [LARGE SCALE GENOMIC DNA]</scope>
</reference>
<feature type="compositionally biased region" description="Basic and acidic residues" evidence="1">
    <location>
        <begin position="20"/>
        <end position="35"/>
    </location>
</feature>
<keyword evidence="4" id="KW-1185">Reference proteome</keyword>
<name>A0A383S887_9ACTN</name>
<reference evidence="2 5" key="3">
    <citation type="submission" date="2018-10" db="EMBL/GenBank/DDBJ databases">
        <title>Propionibacterium australiense Genome Sequencing and Assembly.</title>
        <authorList>
            <person name="Bernier A.-M."/>
            <person name="Bernard K."/>
        </authorList>
    </citation>
    <scope>NUCLEOTIDE SEQUENCE [LARGE SCALE GENOMIC DNA]</scope>
    <source>
        <strain evidence="2 5">NML98A078</strain>
    </source>
</reference>
<dbReference type="RefSeq" id="WP_119162527.1">
    <property type="nucleotide sequence ID" value="NZ_LR134442.1"/>
</dbReference>
<protein>
    <submittedName>
        <fullName evidence="3">Uncharacterized protein</fullName>
    </submittedName>
</protein>
<evidence type="ECO:0000313" key="5">
    <source>
        <dbReference type="Proteomes" id="UP000279336"/>
    </source>
</evidence>